<evidence type="ECO:0000256" key="1">
    <source>
        <dbReference type="SAM" id="MobiDB-lite"/>
    </source>
</evidence>
<feature type="compositionally biased region" description="Polar residues" evidence="1">
    <location>
        <begin position="42"/>
        <end position="53"/>
    </location>
</feature>
<reference evidence="2" key="1">
    <citation type="submission" date="2022-07" db="EMBL/GenBank/DDBJ databases">
        <title>Phylogenomic reconstructions and comparative analyses of Kickxellomycotina fungi.</title>
        <authorList>
            <person name="Reynolds N.K."/>
            <person name="Stajich J.E."/>
            <person name="Barry K."/>
            <person name="Grigoriev I.V."/>
            <person name="Crous P."/>
            <person name="Smith M.E."/>
        </authorList>
    </citation>
    <scope>NUCLEOTIDE SEQUENCE</scope>
    <source>
        <strain evidence="2">RSA 567</strain>
    </source>
</reference>
<comment type="caution">
    <text evidence="2">The sequence shown here is derived from an EMBL/GenBank/DDBJ whole genome shotgun (WGS) entry which is preliminary data.</text>
</comment>
<evidence type="ECO:0000313" key="2">
    <source>
        <dbReference type="EMBL" id="KAJ1972699.1"/>
    </source>
</evidence>
<feature type="compositionally biased region" description="Basic and acidic residues" evidence="1">
    <location>
        <begin position="27"/>
        <end position="40"/>
    </location>
</feature>
<feature type="non-terminal residue" evidence="2">
    <location>
        <position position="1"/>
    </location>
</feature>
<dbReference type="Proteomes" id="UP001151582">
    <property type="component" value="Unassembled WGS sequence"/>
</dbReference>
<protein>
    <submittedName>
        <fullName evidence="2">Uncharacterized protein</fullName>
    </submittedName>
</protein>
<dbReference type="AlphaFoldDB" id="A0A9W8B353"/>
<feature type="region of interest" description="Disordered" evidence="1">
    <location>
        <begin position="1"/>
        <end position="53"/>
    </location>
</feature>
<organism evidence="2 3">
    <name type="scientific">Dimargaris verticillata</name>
    <dbReference type="NCBI Taxonomy" id="2761393"/>
    <lineage>
        <taxon>Eukaryota</taxon>
        <taxon>Fungi</taxon>
        <taxon>Fungi incertae sedis</taxon>
        <taxon>Zoopagomycota</taxon>
        <taxon>Kickxellomycotina</taxon>
        <taxon>Dimargaritomycetes</taxon>
        <taxon>Dimargaritales</taxon>
        <taxon>Dimargaritaceae</taxon>
        <taxon>Dimargaris</taxon>
    </lineage>
</organism>
<feature type="compositionally biased region" description="Basic and acidic residues" evidence="1">
    <location>
        <begin position="1"/>
        <end position="16"/>
    </location>
</feature>
<keyword evidence="3" id="KW-1185">Reference proteome</keyword>
<dbReference type="EMBL" id="JANBQB010000987">
    <property type="protein sequence ID" value="KAJ1972699.1"/>
    <property type="molecule type" value="Genomic_DNA"/>
</dbReference>
<accession>A0A9W8B353</accession>
<name>A0A9W8B353_9FUNG</name>
<proteinExistence type="predicted"/>
<dbReference type="OrthoDB" id="5576752at2759"/>
<gene>
    <name evidence="2" type="ORF">H4R34_005317</name>
</gene>
<evidence type="ECO:0000313" key="3">
    <source>
        <dbReference type="Proteomes" id="UP001151582"/>
    </source>
</evidence>
<sequence>LKQEADRLREDKEKRQRQIGLMIKQNMKSDRPVWDVKPLNDDSLNPSASTDKK</sequence>